<evidence type="ECO:0000256" key="2">
    <source>
        <dbReference type="ARBA" id="ARBA00023002"/>
    </source>
</evidence>
<comment type="caution">
    <text evidence="3">The sequence shown here is derived from an EMBL/GenBank/DDBJ whole genome shotgun (WGS) entry which is preliminary data.</text>
</comment>
<dbReference type="NCBIfam" id="NF005559">
    <property type="entry name" value="PRK07231.1"/>
    <property type="match status" value="1"/>
</dbReference>
<gene>
    <name evidence="3" type="ORF">RQX22_07420</name>
</gene>
<dbReference type="PRINTS" id="PR00081">
    <property type="entry name" value="GDHRDH"/>
</dbReference>
<evidence type="ECO:0000313" key="3">
    <source>
        <dbReference type="EMBL" id="MDT9598772.1"/>
    </source>
</evidence>
<dbReference type="EMBL" id="JAVUPU010000003">
    <property type="protein sequence ID" value="MDT9598772.1"/>
    <property type="molecule type" value="Genomic_DNA"/>
</dbReference>
<dbReference type="InterPro" id="IPR020904">
    <property type="entry name" value="Sc_DH/Rdtase_CS"/>
</dbReference>
<dbReference type="InterPro" id="IPR036291">
    <property type="entry name" value="NAD(P)-bd_dom_sf"/>
</dbReference>
<organism evidence="3 4">
    <name type="scientific">Sphingosinicella rhizophila</name>
    <dbReference type="NCBI Taxonomy" id="3050082"/>
    <lineage>
        <taxon>Bacteria</taxon>
        <taxon>Pseudomonadati</taxon>
        <taxon>Pseudomonadota</taxon>
        <taxon>Alphaproteobacteria</taxon>
        <taxon>Sphingomonadales</taxon>
        <taxon>Sphingosinicellaceae</taxon>
        <taxon>Sphingosinicella</taxon>
    </lineage>
</organism>
<sequence length="261" mass="27242">MKLEGRIAIVTGAARGIGYACARRFAEEGAKVVLADIDGDTLRSAVDSLVAEGFEAVAQTADVSRYSDLQTLVDAAVAQFGRLDIMVNNAGIARTQDFMTISEEDYDAVLGVNLRGAFFGLQIAARAMIAAGNGGVIINMSSINSRMANPSVATYAISKGGLNQVTSTAAVALIPHGIRVVGIGPGTIATDMLNMGFLTNEAQRKMILSRTPSGRLGEAEEVAAVAAFLASDDASYIVGQTIFVDGGRMILNYVMPEAENA</sequence>
<dbReference type="Proteomes" id="UP001259572">
    <property type="component" value="Unassembled WGS sequence"/>
</dbReference>
<name>A0ABU3Q644_9SPHN</name>
<accession>A0ABU3Q644</accession>
<dbReference type="CDD" id="cd05233">
    <property type="entry name" value="SDR_c"/>
    <property type="match status" value="1"/>
</dbReference>
<evidence type="ECO:0000256" key="1">
    <source>
        <dbReference type="ARBA" id="ARBA00006484"/>
    </source>
</evidence>
<proteinExistence type="inferred from homology"/>
<dbReference type="Pfam" id="PF13561">
    <property type="entry name" value="adh_short_C2"/>
    <property type="match status" value="1"/>
</dbReference>
<keyword evidence="2" id="KW-0560">Oxidoreductase</keyword>
<dbReference type="RefSeq" id="WP_315725104.1">
    <property type="nucleotide sequence ID" value="NZ_JAVUPU010000003.1"/>
</dbReference>
<dbReference type="PANTHER" id="PTHR43639">
    <property type="entry name" value="OXIDOREDUCTASE, SHORT-CHAIN DEHYDROGENASE/REDUCTASE FAMILY (AFU_ORTHOLOGUE AFUA_5G02870)"/>
    <property type="match status" value="1"/>
</dbReference>
<dbReference type="PRINTS" id="PR00080">
    <property type="entry name" value="SDRFAMILY"/>
</dbReference>
<keyword evidence="4" id="KW-1185">Reference proteome</keyword>
<dbReference type="PANTHER" id="PTHR43639:SF1">
    <property type="entry name" value="SHORT-CHAIN DEHYDROGENASE_REDUCTASE FAMILY PROTEIN"/>
    <property type="match status" value="1"/>
</dbReference>
<evidence type="ECO:0000313" key="4">
    <source>
        <dbReference type="Proteomes" id="UP001259572"/>
    </source>
</evidence>
<protein>
    <submittedName>
        <fullName evidence="3">SDR family oxidoreductase</fullName>
    </submittedName>
</protein>
<dbReference type="Gene3D" id="3.40.50.720">
    <property type="entry name" value="NAD(P)-binding Rossmann-like Domain"/>
    <property type="match status" value="1"/>
</dbReference>
<dbReference type="InterPro" id="IPR002347">
    <property type="entry name" value="SDR_fam"/>
</dbReference>
<reference evidence="3 4" key="1">
    <citation type="submission" date="2023-05" db="EMBL/GenBank/DDBJ databases">
        <authorList>
            <person name="Guo Y."/>
        </authorList>
    </citation>
    <scope>NUCLEOTIDE SEQUENCE [LARGE SCALE GENOMIC DNA]</scope>
    <source>
        <strain evidence="3 4">GR2756</strain>
    </source>
</reference>
<dbReference type="SUPFAM" id="SSF51735">
    <property type="entry name" value="NAD(P)-binding Rossmann-fold domains"/>
    <property type="match status" value="1"/>
</dbReference>
<comment type="similarity">
    <text evidence="1">Belongs to the short-chain dehydrogenases/reductases (SDR) family.</text>
</comment>
<dbReference type="PROSITE" id="PS00061">
    <property type="entry name" value="ADH_SHORT"/>
    <property type="match status" value="1"/>
</dbReference>